<evidence type="ECO:0000259" key="8">
    <source>
        <dbReference type="PROSITE" id="PS52004"/>
    </source>
</evidence>
<dbReference type="SUPFAM" id="SSF53901">
    <property type="entry name" value="Thiolase-like"/>
    <property type="match status" value="1"/>
</dbReference>
<keyword evidence="10" id="KW-1185">Reference proteome</keyword>
<dbReference type="SMART" id="SM00825">
    <property type="entry name" value="PKS_KS"/>
    <property type="match status" value="1"/>
</dbReference>
<keyword evidence="4" id="KW-0808">Transferase</keyword>
<dbReference type="GO" id="GO:0017000">
    <property type="term" value="P:antibiotic biosynthetic process"/>
    <property type="evidence" value="ECO:0007669"/>
    <property type="project" value="UniProtKB-KW"/>
</dbReference>
<dbReference type="InterPro" id="IPR032821">
    <property type="entry name" value="PKS_assoc"/>
</dbReference>
<dbReference type="PROSITE" id="PS52004">
    <property type="entry name" value="KS3_2"/>
    <property type="match status" value="1"/>
</dbReference>
<dbReference type="InterPro" id="IPR016036">
    <property type="entry name" value="Malonyl_transacylase_ACP-bd"/>
</dbReference>
<evidence type="ECO:0000256" key="7">
    <source>
        <dbReference type="ARBA" id="ARBA00023315"/>
    </source>
</evidence>
<keyword evidence="7" id="KW-0012">Acyltransferase</keyword>
<dbReference type="InterPro" id="IPR016035">
    <property type="entry name" value="Acyl_Trfase/lysoPLipase"/>
</dbReference>
<dbReference type="eggNOG" id="COG3321">
    <property type="taxonomic scope" value="Bacteria"/>
</dbReference>
<keyword evidence="3" id="KW-0597">Phosphoprotein</keyword>
<evidence type="ECO:0000256" key="1">
    <source>
        <dbReference type="ARBA" id="ARBA00001957"/>
    </source>
</evidence>
<evidence type="ECO:0000256" key="4">
    <source>
        <dbReference type="ARBA" id="ARBA00022679"/>
    </source>
</evidence>
<keyword evidence="2" id="KW-0596">Phosphopantetheine</keyword>
<keyword evidence="5" id="KW-0045">Antibiotic biosynthesis</keyword>
<dbReference type="STRING" id="1415166.NONO_c06410"/>
<dbReference type="HOGENOM" id="CLU_000022_16_6_11"/>
<dbReference type="SMART" id="SM00827">
    <property type="entry name" value="PKS_AT"/>
    <property type="match status" value="1"/>
</dbReference>
<dbReference type="PROSITE" id="PS00606">
    <property type="entry name" value="KS3_1"/>
    <property type="match status" value="1"/>
</dbReference>
<dbReference type="Proteomes" id="UP000019150">
    <property type="component" value="Chromosome"/>
</dbReference>
<dbReference type="InterPro" id="IPR014031">
    <property type="entry name" value="Ketoacyl_synth_C"/>
</dbReference>
<dbReference type="Gene3D" id="3.30.70.3290">
    <property type="match status" value="1"/>
</dbReference>
<dbReference type="Pfam" id="PF02801">
    <property type="entry name" value="Ketoacyl-synt_C"/>
    <property type="match status" value="1"/>
</dbReference>
<dbReference type="GO" id="GO:0030639">
    <property type="term" value="P:polyketide biosynthetic process"/>
    <property type="evidence" value="ECO:0007669"/>
    <property type="project" value="UniProtKB-ARBA"/>
</dbReference>
<dbReference type="FunFam" id="3.40.47.10:FF:000019">
    <property type="entry name" value="Polyketide synthase type I"/>
    <property type="match status" value="1"/>
</dbReference>
<dbReference type="CDD" id="cd00833">
    <property type="entry name" value="PKS"/>
    <property type="match status" value="1"/>
</dbReference>
<dbReference type="GO" id="GO:0006633">
    <property type="term" value="P:fatty acid biosynthetic process"/>
    <property type="evidence" value="ECO:0007669"/>
    <property type="project" value="InterPro"/>
</dbReference>
<evidence type="ECO:0000256" key="3">
    <source>
        <dbReference type="ARBA" id="ARBA00022553"/>
    </source>
</evidence>
<evidence type="ECO:0000313" key="9">
    <source>
        <dbReference type="EMBL" id="AHH15453.1"/>
    </source>
</evidence>
<dbReference type="KEGG" id="nno:NONO_c06410"/>
<keyword evidence="6" id="KW-0511">Multifunctional enzyme</keyword>
<evidence type="ECO:0000256" key="2">
    <source>
        <dbReference type="ARBA" id="ARBA00022450"/>
    </source>
</evidence>
<comment type="cofactor">
    <cofactor evidence="1">
        <name>pantetheine 4'-phosphate</name>
        <dbReference type="ChEBI" id="CHEBI:47942"/>
    </cofactor>
</comment>
<dbReference type="RefSeq" id="WP_051494599.1">
    <property type="nucleotide sequence ID" value="NZ_CP006850.1"/>
</dbReference>
<sequence length="916" mass="97718">MATEEQVVRALRAALTDNERLRAQLRQLRAPRREPVAIIGAGCRYPGGAESPADLWDIVAAGRDTVTGLPRDRGWDLANLYDPDPDATGRTYARGGGFLRRAADFDAGFFGISPREALAMDVQQRLLLEIAWETLEHASIDPKTLHGSRTGVYAGVLSSDYLLRLSGRVPSQFEGYLATGNATSVLSGRISYSLGLQGPAITLDTACSSSLVAIHLAVRALQAGECALALAGGVTVMSTPTLLVEYARQRGLSADGRCKAFSDSADGVGWAEGAGMVALERLSDAVRNQHPVLAVIAGSAVNQDGVTNGISSPNGLSQQRVIRDALADARLTPADIDVVEAHGTGTPLGDPIEAQALLTTYGRDRPADRPLLTGSVKSNIGHSQAAAGVAGVIKIVEALRHRSVPASLHIDEPNRHVDWSSGAVEPVTSARPWPASNRPRRAAVSAFGVSGTNAHLILEEPPRTPEAPRPEGPRRTVVPLSLSAATAAALRGQAARLSAHLRRHPGTDLTDLAWSLATTRTTFEQRAVILGTDYAEVLETVELLADDAPDARAVRGRAESIGAPVFVFGGSGTQWAATVSELTETSPIFAAHLREGAEALTEFVDWHPLDVLREEPDAPPLDRLDVMRPVWFTVMVSLARLWESLGVRPAAVIGHSDGEIAAAHIAGALPLRDSLRLIVSQGKALTTLVGTGSMASIMLPGKEVRKLIDDWGLPLEVAAVDGPAATAVAGACDAVEKVVEWCTAHDIPTMPIAAEYAAHCSDVDRIRIELTRASTGIRPHRGAVDFYSTVTGALVDTAELDAEYWFRNVREPVRFAKAVRAAYRAGHRSFLEMSPQPAPVLPLERTLAETTDGSPRFVGGTIDRGEAGLHGFLASVARFHAAGGRVEWSEYFTAASPRRVELPTYAFDRSRYWLEP</sequence>
<dbReference type="Pfam" id="PF16197">
    <property type="entry name" value="KAsynt_C_assoc"/>
    <property type="match status" value="1"/>
</dbReference>
<dbReference type="SUPFAM" id="SSF52151">
    <property type="entry name" value="FabD/lysophospholipase-like"/>
    <property type="match status" value="1"/>
</dbReference>
<dbReference type="InterPro" id="IPR015083">
    <property type="entry name" value="NorB/c/GfsB-D-like_docking"/>
</dbReference>
<evidence type="ECO:0000313" key="10">
    <source>
        <dbReference type="Proteomes" id="UP000019150"/>
    </source>
</evidence>
<dbReference type="InterPro" id="IPR050091">
    <property type="entry name" value="PKS_NRPS_Biosynth_Enz"/>
</dbReference>
<dbReference type="InterPro" id="IPR020841">
    <property type="entry name" value="PKS_Beta-ketoAc_synthase_dom"/>
</dbReference>
<organism evidence="9 10">
    <name type="scientific">Nocardia nova SH22a</name>
    <dbReference type="NCBI Taxonomy" id="1415166"/>
    <lineage>
        <taxon>Bacteria</taxon>
        <taxon>Bacillati</taxon>
        <taxon>Actinomycetota</taxon>
        <taxon>Actinomycetes</taxon>
        <taxon>Mycobacteriales</taxon>
        <taxon>Nocardiaceae</taxon>
        <taxon>Nocardia</taxon>
    </lineage>
</organism>
<evidence type="ECO:0000256" key="6">
    <source>
        <dbReference type="ARBA" id="ARBA00023268"/>
    </source>
</evidence>
<gene>
    <name evidence="9" type="ORF">NONO_c06410</name>
</gene>
<dbReference type="EMBL" id="CP006850">
    <property type="protein sequence ID" value="AHH15453.1"/>
    <property type="molecule type" value="Genomic_DNA"/>
</dbReference>
<protein>
    <submittedName>
        <fullName evidence="9">Polyketide synthase module-containing protein</fullName>
    </submittedName>
</protein>
<dbReference type="PANTHER" id="PTHR43775:SF51">
    <property type="entry name" value="INACTIVE PHENOLPHTHIOCEROL SYNTHESIS POLYKETIDE SYNTHASE TYPE I PKS1-RELATED"/>
    <property type="match status" value="1"/>
</dbReference>
<dbReference type="GO" id="GO:0004315">
    <property type="term" value="F:3-oxoacyl-[acyl-carrier-protein] synthase activity"/>
    <property type="evidence" value="ECO:0007669"/>
    <property type="project" value="InterPro"/>
</dbReference>
<dbReference type="AlphaFoldDB" id="W5T913"/>
<dbReference type="Pfam" id="PF00109">
    <property type="entry name" value="ketoacyl-synt"/>
    <property type="match status" value="1"/>
</dbReference>
<dbReference type="Gene3D" id="3.40.47.10">
    <property type="match status" value="1"/>
</dbReference>
<proteinExistence type="predicted"/>
<evidence type="ECO:0000256" key="5">
    <source>
        <dbReference type="ARBA" id="ARBA00023194"/>
    </source>
</evidence>
<dbReference type="GO" id="GO:0004312">
    <property type="term" value="F:fatty acid synthase activity"/>
    <property type="evidence" value="ECO:0007669"/>
    <property type="project" value="TreeGrafter"/>
</dbReference>
<dbReference type="OrthoDB" id="9778690at2"/>
<dbReference type="InterPro" id="IPR014030">
    <property type="entry name" value="Ketoacyl_synth_N"/>
</dbReference>
<dbReference type="InterPro" id="IPR014043">
    <property type="entry name" value="Acyl_transferase_dom"/>
</dbReference>
<name>W5T913_9NOCA</name>
<feature type="domain" description="Ketosynthase family 3 (KS3)" evidence="8">
    <location>
        <begin position="33"/>
        <end position="460"/>
    </location>
</feature>
<dbReference type="Gene3D" id="3.40.366.10">
    <property type="entry name" value="Malonyl-Coenzyme A Acyl Carrier Protein, domain 2"/>
    <property type="match status" value="1"/>
</dbReference>
<dbReference type="Pfam" id="PF08990">
    <property type="entry name" value="Docking"/>
    <property type="match status" value="1"/>
</dbReference>
<dbReference type="InterPro" id="IPR018201">
    <property type="entry name" value="Ketoacyl_synth_AS"/>
</dbReference>
<dbReference type="PATRIC" id="fig|1415166.3.peg.656"/>
<dbReference type="SUPFAM" id="SSF55048">
    <property type="entry name" value="Probable ACP-binding domain of malonyl-CoA ACP transacylase"/>
    <property type="match status" value="1"/>
</dbReference>
<dbReference type="InterPro" id="IPR016039">
    <property type="entry name" value="Thiolase-like"/>
</dbReference>
<dbReference type="Pfam" id="PF00698">
    <property type="entry name" value="Acyl_transf_1"/>
    <property type="match status" value="1"/>
</dbReference>
<accession>W5T913</accession>
<dbReference type="InterPro" id="IPR001227">
    <property type="entry name" value="Ac_transferase_dom_sf"/>
</dbReference>
<reference evidence="9 10" key="1">
    <citation type="journal article" date="2014" name="Appl. Environ. Microbiol.">
        <title>Insights into the Microbial Degradation of Rubber and Gutta-Percha by Analysis of the Complete Genome of Nocardia nova SH22a.</title>
        <authorList>
            <person name="Luo Q."/>
            <person name="Hiessl S."/>
            <person name="Poehlein A."/>
            <person name="Daniel R."/>
            <person name="Steinbuchel A."/>
        </authorList>
    </citation>
    <scope>NUCLEOTIDE SEQUENCE [LARGE SCALE GENOMIC DNA]</scope>
    <source>
        <strain evidence="9">SH22a</strain>
    </source>
</reference>
<dbReference type="PANTHER" id="PTHR43775">
    <property type="entry name" value="FATTY ACID SYNTHASE"/>
    <property type="match status" value="1"/>
</dbReference>